<dbReference type="Pfam" id="PF01381">
    <property type="entry name" value="HTH_3"/>
    <property type="match status" value="1"/>
</dbReference>
<sequence length="111" mass="12500">MYNREEIGKRIKSARMERNLSQIKFAELINVSTPYLSDIENGKTNLSLEIFTRIVETLQVSADSLIMADTPQSLEYSSAELSRLLSDCSVNESEAILKMAGTLKEILRSKI</sequence>
<dbReference type="PROSITE" id="PS50943">
    <property type="entry name" value="HTH_CROC1"/>
    <property type="match status" value="1"/>
</dbReference>
<evidence type="ECO:0000256" key="1">
    <source>
        <dbReference type="ARBA" id="ARBA00023125"/>
    </source>
</evidence>
<dbReference type="GO" id="GO:0005829">
    <property type="term" value="C:cytosol"/>
    <property type="evidence" value="ECO:0007669"/>
    <property type="project" value="TreeGrafter"/>
</dbReference>
<dbReference type="SMART" id="SM00530">
    <property type="entry name" value="HTH_XRE"/>
    <property type="match status" value="1"/>
</dbReference>
<dbReference type="PANTHER" id="PTHR46797">
    <property type="entry name" value="HTH-TYPE TRANSCRIPTIONAL REGULATOR"/>
    <property type="match status" value="1"/>
</dbReference>
<name>A0AAE3AA37_9FIRM</name>
<protein>
    <submittedName>
        <fullName evidence="3">Helix-turn-helix domain-containing protein</fullName>
    </submittedName>
</protein>
<dbReference type="CDD" id="cd00093">
    <property type="entry name" value="HTH_XRE"/>
    <property type="match status" value="1"/>
</dbReference>
<dbReference type="EMBL" id="JAJEPS010000017">
    <property type="protein sequence ID" value="MCC2127242.1"/>
    <property type="molecule type" value="Genomic_DNA"/>
</dbReference>
<organism evidence="3 4">
    <name type="scientific">Hominiventricola filiformis</name>
    <dbReference type="NCBI Taxonomy" id="2885352"/>
    <lineage>
        <taxon>Bacteria</taxon>
        <taxon>Bacillati</taxon>
        <taxon>Bacillota</taxon>
        <taxon>Clostridia</taxon>
        <taxon>Lachnospirales</taxon>
        <taxon>Lachnospiraceae</taxon>
        <taxon>Hominiventricola</taxon>
    </lineage>
</organism>
<dbReference type="RefSeq" id="WP_118771220.1">
    <property type="nucleotide sequence ID" value="NZ_JAJEPS010000017.1"/>
</dbReference>
<dbReference type="Gene3D" id="1.10.260.40">
    <property type="entry name" value="lambda repressor-like DNA-binding domains"/>
    <property type="match status" value="1"/>
</dbReference>
<feature type="domain" description="HTH cro/C1-type" evidence="2">
    <location>
        <begin position="11"/>
        <end position="65"/>
    </location>
</feature>
<evidence type="ECO:0000313" key="3">
    <source>
        <dbReference type="EMBL" id="MCC2127242.1"/>
    </source>
</evidence>
<dbReference type="GO" id="GO:0003677">
    <property type="term" value="F:DNA binding"/>
    <property type="evidence" value="ECO:0007669"/>
    <property type="project" value="UniProtKB-KW"/>
</dbReference>
<dbReference type="InterPro" id="IPR010982">
    <property type="entry name" value="Lambda_DNA-bd_dom_sf"/>
</dbReference>
<proteinExistence type="predicted"/>
<dbReference type="PANTHER" id="PTHR46797:SF1">
    <property type="entry name" value="METHYLPHOSPHONATE SYNTHASE"/>
    <property type="match status" value="1"/>
</dbReference>
<keyword evidence="1" id="KW-0238">DNA-binding</keyword>
<evidence type="ECO:0000313" key="4">
    <source>
        <dbReference type="Proteomes" id="UP001198220"/>
    </source>
</evidence>
<dbReference type="InterPro" id="IPR001387">
    <property type="entry name" value="Cro/C1-type_HTH"/>
</dbReference>
<dbReference type="SUPFAM" id="SSF47413">
    <property type="entry name" value="lambda repressor-like DNA-binding domains"/>
    <property type="match status" value="1"/>
</dbReference>
<accession>A0AAE3AA37</accession>
<gene>
    <name evidence="3" type="ORF">LKD36_13800</name>
</gene>
<keyword evidence="4" id="KW-1185">Reference proteome</keyword>
<dbReference type="Proteomes" id="UP001198220">
    <property type="component" value="Unassembled WGS sequence"/>
</dbReference>
<reference evidence="3 4" key="1">
    <citation type="submission" date="2021-10" db="EMBL/GenBank/DDBJ databases">
        <title>Anaerobic single-cell dispensing facilitates the cultivation of human gut bacteria.</title>
        <authorList>
            <person name="Afrizal A."/>
        </authorList>
    </citation>
    <scope>NUCLEOTIDE SEQUENCE [LARGE SCALE GENOMIC DNA]</scope>
    <source>
        <strain evidence="3 4">CLA-AA-H276</strain>
    </source>
</reference>
<dbReference type="GO" id="GO:0003700">
    <property type="term" value="F:DNA-binding transcription factor activity"/>
    <property type="evidence" value="ECO:0007669"/>
    <property type="project" value="TreeGrafter"/>
</dbReference>
<dbReference type="InterPro" id="IPR050807">
    <property type="entry name" value="TransReg_Diox_bact_type"/>
</dbReference>
<comment type="caution">
    <text evidence="3">The sequence shown here is derived from an EMBL/GenBank/DDBJ whole genome shotgun (WGS) entry which is preliminary data.</text>
</comment>
<dbReference type="AlphaFoldDB" id="A0AAE3AA37"/>
<evidence type="ECO:0000259" key="2">
    <source>
        <dbReference type="PROSITE" id="PS50943"/>
    </source>
</evidence>